<evidence type="ECO:0000313" key="2">
    <source>
        <dbReference type="EMBL" id="QHQ59738.1"/>
    </source>
</evidence>
<dbReference type="InterPro" id="IPR036237">
    <property type="entry name" value="Xyl_isomerase-like_sf"/>
</dbReference>
<dbReference type="Gene3D" id="3.20.20.150">
    <property type="entry name" value="Divalent-metal-dependent TIM barrel enzymes"/>
    <property type="match status" value="1"/>
</dbReference>
<dbReference type="PANTHER" id="PTHR12110">
    <property type="entry name" value="HYDROXYPYRUVATE ISOMERASE"/>
    <property type="match status" value="1"/>
</dbReference>
<dbReference type="InterPro" id="IPR050312">
    <property type="entry name" value="IolE/XylAMocC-like"/>
</dbReference>
<name>A0A6P1TKD2_9FIRM</name>
<accession>A0A6P1TKD2</accession>
<dbReference type="PANTHER" id="PTHR12110:SF41">
    <property type="entry name" value="INOSOSE DEHYDRATASE"/>
    <property type="match status" value="1"/>
</dbReference>
<evidence type="ECO:0000313" key="3">
    <source>
        <dbReference type="Proteomes" id="UP000464314"/>
    </source>
</evidence>
<dbReference type="SUPFAM" id="SSF51658">
    <property type="entry name" value="Xylose isomerase-like"/>
    <property type="match status" value="1"/>
</dbReference>
<dbReference type="EMBL" id="CP048000">
    <property type="protein sequence ID" value="QHQ59738.1"/>
    <property type="molecule type" value="Genomic_DNA"/>
</dbReference>
<dbReference type="Pfam" id="PF01261">
    <property type="entry name" value="AP_endonuc_2"/>
    <property type="match status" value="1"/>
</dbReference>
<feature type="domain" description="Xylose isomerase-like TIM barrel" evidence="1">
    <location>
        <begin position="22"/>
        <end position="221"/>
    </location>
</feature>
<organism evidence="2 3">
    <name type="scientific">Anaerocolumna sedimenticola</name>
    <dbReference type="NCBI Taxonomy" id="2696063"/>
    <lineage>
        <taxon>Bacteria</taxon>
        <taxon>Bacillati</taxon>
        <taxon>Bacillota</taxon>
        <taxon>Clostridia</taxon>
        <taxon>Lachnospirales</taxon>
        <taxon>Lachnospiraceae</taxon>
        <taxon>Anaerocolumna</taxon>
    </lineage>
</organism>
<protein>
    <submittedName>
        <fullName evidence="2">TIM barrel protein</fullName>
    </submittedName>
</protein>
<dbReference type="InterPro" id="IPR013022">
    <property type="entry name" value="Xyl_isomerase-like_TIM-brl"/>
</dbReference>
<reference evidence="2 3" key="1">
    <citation type="submission" date="2020-01" db="EMBL/GenBank/DDBJ databases">
        <title>Genome analysis of Anaerocolumna sp. CBA3638.</title>
        <authorList>
            <person name="Kim J."/>
            <person name="Roh S.W."/>
        </authorList>
    </citation>
    <scope>NUCLEOTIDE SEQUENCE [LARGE SCALE GENOMIC DNA]</scope>
    <source>
        <strain evidence="2 3">CBA3638</strain>
    </source>
</reference>
<gene>
    <name evidence="2" type="ORF">Ana3638_02105</name>
</gene>
<dbReference type="Proteomes" id="UP000464314">
    <property type="component" value="Chromosome"/>
</dbReference>
<dbReference type="KEGG" id="anr:Ana3638_02105"/>
<keyword evidence="3" id="KW-1185">Reference proteome</keyword>
<evidence type="ECO:0000259" key="1">
    <source>
        <dbReference type="Pfam" id="PF01261"/>
    </source>
</evidence>
<dbReference type="RefSeq" id="WP_161836575.1">
    <property type="nucleotide sequence ID" value="NZ_CP048000.1"/>
</dbReference>
<proteinExistence type="predicted"/>
<dbReference type="AlphaFoldDB" id="A0A6P1TKD2"/>
<sequence>MEVSLQLYSIKEETNKDFKKAVEQVSKIGFKGVEFAGYGGLNAEELKALLEENNLYSVGTHTGLQVFENSFEEELELNKVIGSKYIICPYAEVDTKEKVDHLVKLLNTAAEKAAKENIKIGYHNHAHEFVKIDGKFPLDMIAENTSDNVILELDVFWVAYAGIDPVEYIKKWGKKVELIHMKQIDTLKANVDMGDGIIDMKNVKEASAYAKYFVLEHEEYDKPVWDSINNDFDYLNKIK</sequence>